<comment type="caution">
    <text evidence="5">The sequence shown here is derived from an EMBL/GenBank/DDBJ whole genome shotgun (WGS) entry which is preliminary data.</text>
</comment>
<name>A0A2P4NZC7_RHIID</name>
<evidence type="ECO:0000259" key="4">
    <source>
        <dbReference type="Pfam" id="PF20147"/>
    </source>
</evidence>
<protein>
    <recommendedName>
        <fullName evidence="4">Crinkler effector protein N-terminal domain-containing protein</fullName>
    </recommendedName>
</protein>
<evidence type="ECO:0000256" key="2">
    <source>
        <dbReference type="ARBA" id="ARBA00004613"/>
    </source>
</evidence>
<dbReference type="GO" id="GO:0005576">
    <property type="term" value="C:extracellular region"/>
    <property type="evidence" value="ECO:0007669"/>
    <property type="project" value="UniProtKB-SubCell"/>
</dbReference>
<keyword evidence="6" id="KW-1185">Reference proteome</keyword>
<evidence type="ECO:0000256" key="1">
    <source>
        <dbReference type="ARBA" id="ARBA00004340"/>
    </source>
</evidence>
<accession>A0A2P4NZC7</accession>
<reference evidence="5 6" key="1">
    <citation type="journal article" date="2013" name="Proc. Natl. Acad. Sci. U.S.A.">
        <title>Genome of an arbuscular mycorrhizal fungus provides insight into the oldest plant symbiosis.</title>
        <authorList>
            <person name="Tisserant E."/>
            <person name="Malbreil M."/>
            <person name="Kuo A."/>
            <person name="Kohler A."/>
            <person name="Symeonidi A."/>
            <person name="Balestrini R."/>
            <person name="Charron P."/>
            <person name="Duensing N."/>
            <person name="Frei Dit Frey N."/>
            <person name="Gianinazzi-Pearson V."/>
            <person name="Gilbert L.B."/>
            <person name="Handa Y."/>
            <person name="Herr J.R."/>
            <person name="Hijri M."/>
            <person name="Koul R."/>
            <person name="Kawaguchi M."/>
            <person name="Krajinski F."/>
            <person name="Lammers P.J."/>
            <person name="Masclaux F.G."/>
            <person name="Murat C."/>
            <person name="Morin E."/>
            <person name="Ndikumana S."/>
            <person name="Pagni M."/>
            <person name="Petitpierre D."/>
            <person name="Requena N."/>
            <person name="Rosikiewicz P."/>
            <person name="Riley R."/>
            <person name="Saito K."/>
            <person name="San Clemente H."/>
            <person name="Shapiro H."/>
            <person name="van Tuinen D."/>
            <person name="Becard G."/>
            <person name="Bonfante P."/>
            <person name="Paszkowski U."/>
            <person name="Shachar-Hill Y.Y."/>
            <person name="Tuskan G.A."/>
            <person name="Young P.W."/>
            <person name="Sanders I.R."/>
            <person name="Henrissat B."/>
            <person name="Rensing S.A."/>
            <person name="Grigoriev I.V."/>
            <person name="Corradi N."/>
            <person name="Roux C."/>
            <person name="Martin F."/>
        </authorList>
    </citation>
    <scope>NUCLEOTIDE SEQUENCE [LARGE SCALE GENOMIC DNA]</scope>
    <source>
        <strain evidence="5 6">DAOM 197198</strain>
    </source>
</reference>
<dbReference type="GO" id="GO:0043657">
    <property type="term" value="C:host cell"/>
    <property type="evidence" value="ECO:0007669"/>
    <property type="project" value="UniProtKB-SubCell"/>
</dbReference>
<organism evidence="5 6">
    <name type="scientific">Rhizophagus irregularis (strain DAOM 181602 / DAOM 197198 / MUCL 43194)</name>
    <name type="common">Arbuscular mycorrhizal fungus</name>
    <name type="synonym">Glomus intraradices</name>
    <dbReference type="NCBI Taxonomy" id="747089"/>
    <lineage>
        <taxon>Eukaryota</taxon>
        <taxon>Fungi</taxon>
        <taxon>Fungi incertae sedis</taxon>
        <taxon>Mucoromycota</taxon>
        <taxon>Glomeromycotina</taxon>
        <taxon>Glomeromycetes</taxon>
        <taxon>Glomerales</taxon>
        <taxon>Glomeraceae</taxon>
        <taxon>Rhizophagus</taxon>
    </lineage>
</organism>
<reference evidence="5 6" key="2">
    <citation type="journal article" date="2018" name="New Phytol.">
        <title>High intraspecific genome diversity in the model arbuscular mycorrhizal symbiont Rhizophagus irregularis.</title>
        <authorList>
            <person name="Chen E.C.H."/>
            <person name="Morin E."/>
            <person name="Beaudet D."/>
            <person name="Noel J."/>
            <person name="Yildirir G."/>
            <person name="Ndikumana S."/>
            <person name="Charron P."/>
            <person name="St-Onge C."/>
            <person name="Giorgi J."/>
            <person name="Kruger M."/>
            <person name="Marton T."/>
            <person name="Ropars J."/>
            <person name="Grigoriev I.V."/>
            <person name="Hainaut M."/>
            <person name="Henrissat B."/>
            <person name="Roux C."/>
            <person name="Martin F."/>
            <person name="Corradi N."/>
        </authorList>
    </citation>
    <scope>NUCLEOTIDE SEQUENCE [LARGE SCALE GENOMIC DNA]</scope>
    <source>
        <strain evidence="5 6">DAOM 197198</strain>
    </source>
</reference>
<dbReference type="InterPro" id="IPR045379">
    <property type="entry name" value="Crinkler_N"/>
</dbReference>
<evidence type="ECO:0000256" key="3">
    <source>
        <dbReference type="ARBA" id="ARBA00022525"/>
    </source>
</evidence>
<sequence length="309" mass="36033">MGYQLQRKITGGITWKGCDWTTAEENMSNNDCIMANTLQSKCIYIRETIMAFMDVKRLCIKEMENRLKKRVNIGCNVTNGKSTSPLILVSYEVLERGFFKEIHMRKIFNSHRVFEEIKKKNDDTISGIEADDLKLWKVEIDNDEGREFSSLSLANKNAKKLEVTKLISEYWEEQPERERTHVIVDSPLLIKNWENRQLIEQMENLSLNNGSVIKIGDELRINRSYSSIVDGKKDSVPVYIGCKITEIIDGKLTVVLIVYDEEQKVIFSLNTLEEWLFVKFGLDKEYRPKDYHDCNEKIKIKREGEWIGS</sequence>
<feature type="domain" description="Crinkler effector protein N-terminal" evidence="4">
    <location>
        <begin position="115"/>
        <end position="184"/>
    </location>
</feature>
<keyword evidence="3" id="KW-0964">Secreted</keyword>
<dbReference type="VEuPathDB" id="FungiDB:RhiirFUN_000128"/>
<evidence type="ECO:0000313" key="6">
    <source>
        <dbReference type="Proteomes" id="UP000018888"/>
    </source>
</evidence>
<comment type="subcellular location">
    <subcellularLocation>
        <location evidence="1">Host cell</location>
    </subcellularLocation>
    <subcellularLocation>
        <location evidence="2">Secreted</location>
    </subcellularLocation>
</comment>
<dbReference type="EMBL" id="AUPC02000529">
    <property type="protein sequence ID" value="POG58458.1"/>
    <property type="molecule type" value="Genomic_DNA"/>
</dbReference>
<dbReference type="VEuPathDB" id="FungiDB:RhiirFUN_016232"/>
<evidence type="ECO:0000313" key="5">
    <source>
        <dbReference type="EMBL" id="POG58458.1"/>
    </source>
</evidence>
<dbReference type="Pfam" id="PF20147">
    <property type="entry name" value="Crinkler"/>
    <property type="match status" value="1"/>
</dbReference>
<proteinExistence type="predicted"/>
<gene>
    <name evidence="5" type="ORF">GLOIN_2v1848749</name>
</gene>
<dbReference type="Proteomes" id="UP000018888">
    <property type="component" value="Unassembled WGS sequence"/>
</dbReference>
<dbReference type="AlphaFoldDB" id="A0A2P4NZC7"/>